<dbReference type="Proteomes" id="UP001454036">
    <property type="component" value="Unassembled WGS sequence"/>
</dbReference>
<dbReference type="GO" id="GO:0003676">
    <property type="term" value="F:nucleic acid binding"/>
    <property type="evidence" value="ECO:0007669"/>
    <property type="project" value="InterPro"/>
</dbReference>
<dbReference type="PANTHER" id="PTHR48475:SF1">
    <property type="entry name" value="RNASE H TYPE-1 DOMAIN-CONTAINING PROTEIN"/>
    <property type="match status" value="1"/>
</dbReference>
<accession>A0AAV3QW27</accession>
<name>A0AAV3QW27_LITER</name>
<keyword evidence="3" id="KW-1185">Reference proteome</keyword>
<evidence type="ECO:0000313" key="2">
    <source>
        <dbReference type="EMBL" id="GAA0167248.1"/>
    </source>
</evidence>
<dbReference type="GO" id="GO:0004523">
    <property type="term" value="F:RNA-DNA hybrid ribonuclease activity"/>
    <property type="evidence" value="ECO:0007669"/>
    <property type="project" value="InterPro"/>
</dbReference>
<dbReference type="InterPro" id="IPR043128">
    <property type="entry name" value="Rev_trsase/Diguanyl_cyclase"/>
</dbReference>
<comment type="caution">
    <text evidence="2">The sequence shown here is derived from an EMBL/GenBank/DDBJ whole genome shotgun (WGS) entry which is preliminary data.</text>
</comment>
<dbReference type="SUPFAM" id="SSF56672">
    <property type="entry name" value="DNA/RNA polymerases"/>
    <property type="match status" value="1"/>
</dbReference>
<gene>
    <name evidence="2" type="ORF">LIER_22223</name>
</gene>
<dbReference type="PANTHER" id="PTHR48475">
    <property type="entry name" value="RIBONUCLEASE H"/>
    <property type="match status" value="1"/>
</dbReference>
<protein>
    <recommendedName>
        <fullName evidence="1">RNase H type-1 domain-containing protein</fullName>
    </recommendedName>
</protein>
<sequence>MKPPNSYKDVQKLIGCLAALNRSISKSGERNLPFFKNLRRMSRENFLWEEERDMAFQGLKKYLGSPQLLWSPESGETLQIYLVISDVAYALRFSFPTTNNEAEYEATIVWLRLVKSLEFKEVLVKGDSKLVIDQIQGACGVKSEILKKIPGQRDIHSPEF</sequence>
<feature type="domain" description="RNase H type-1" evidence="1">
    <location>
        <begin position="96"/>
        <end position="144"/>
    </location>
</feature>
<dbReference type="Gene3D" id="3.30.420.10">
    <property type="entry name" value="Ribonuclease H-like superfamily/Ribonuclease H"/>
    <property type="match status" value="1"/>
</dbReference>
<dbReference type="EMBL" id="BAABME010006017">
    <property type="protein sequence ID" value="GAA0167248.1"/>
    <property type="molecule type" value="Genomic_DNA"/>
</dbReference>
<dbReference type="Pfam" id="PF13456">
    <property type="entry name" value="RVT_3"/>
    <property type="match status" value="1"/>
</dbReference>
<dbReference type="Gene3D" id="3.30.70.270">
    <property type="match status" value="1"/>
</dbReference>
<reference evidence="2 3" key="1">
    <citation type="submission" date="2024-01" db="EMBL/GenBank/DDBJ databases">
        <title>The complete chloroplast genome sequence of Lithospermum erythrorhizon: insights into the phylogenetic relationship among Boraginaceae species and the maternal lineages of purple gromwells.</title>
        <authorList>
            <person name="Okada T."/>
            <person name="Watanabe K."/>
        </authorList>
    </citation>
    <scope>NUCLEOTIDE SEQUENCE [LARGE SCALE GENOMIC DNA]</scope>
</reference>
<evidence type="ECO:0000313" key="3">
    <source>
        <dbReference type="Proteomes" id="UP001454036"/>
    </source>
</evidence>
<organism evidence="2 3">
    <name type="scientific">Lithospermum erythrorhizon</name>
    <name type="common">Purple gromwell</name>
    <name type="synonym">Lithospermum officinale var. erythrorhizon</name>
    <dbReference type="NCBI Taxonomy" id="34254"/>
    <lineage>
        <taxon>Eukaryota</taxon>
        <taxon>Viridiplantae</taxon>
        <taxon>Streptophyta</taxon>
        <taxon>Embryophyta</taxon>
        <taxon>Tracheophyta</taxon>
        <taxon>Spermatophyta</taxon>
        <taxon>Magnoliopsida</taxon>
        <taxon>eudicotyledons</taxon>
        <taxon>Gunneridae</taxon>
        <taxon>Pentapetalae</taxon>
        <taxon>asterids</taxon>
        <taxon>lamiids</taxon>
        <taxon>Boraginales</taxon>
        <taxon>Boraginaceae</taxon>
        <taxon>Boraginoideae</taxon>
        <taxon>Lithospermeae</taxon>
        <taxon>Lithospermum</taxon>
    </lineage>
</organism>
<dbReference type="AlphaFoldDB" id="A0AAV3QW27"/>
<dbReference type="InterPro" id="IPR036397">
    <property type="entry name" value="RNaseH_sf"/>
</dbReference>
<dbReference type="InterPro" id="IPR043502">
    <property type="entry name" value="DNA/RNA_pol_sf"/>
</dbReference>
<dbReference type="InterPro" id="IPR002156">
    <property type="entry name" value="RNaseH_domain"/>
</dbReference>
<proteinExistence type="predicted"/>
<evidence type="ECO:0000259" key="1">
    <source>
        <dbReference type="Pfam" id="PF13456"/>
    </source>
</evidence>